<evidence type="ECO:0000313" key="3">
    <source>
        <dbReference type="EMBL" id="EQD52081.1"/>
    </source>
</evidence>
<gene>
    <name evidence="3" type="ORF">B1B_10731</name>
</gene>
<dbReference type="PANTHER" id="PTHR30308">
    <property type="entry name" value="TMRNA-BINDING COMPONENT OF TRANS-TRANSLATION TAGGING COMPLEX"/>
    <property type="match status" value="1"/>
</dbReference>
<dbReference type="GO" id="GO:0003723">
    <property type="term" value="F:RNA binding"/>
    <property type="evidence" value="ECO:0007669"/>
    <property type="project" value="UniProtKB-KW"/>
</dbReference>
<organism evidence="3">
    <name type="scientific">mine drainage metagenome</name>
    <dbReference type="NCBI Taxonomy" id="410659"/>
    <lineage>
        <taxon>unclassified sequences</taxon>
        <taxon>metagenomes</taxon>
        <taxon>ecological metagenomes</taxon>
    </lineage>
</organism>
<protein>
    <submittedName>
        <fullName evidence="3">SmpB protein</fullName>
    </submittedName>
</protein>
<reference evidence="3" key="2">
    <citation type="journal article" date="2014" name="ISME J.">
        <title>Microbial stratification in low pH oxic and suboxic macroscopic growths along an acid mine drainage.</title>
        <authorList>
            <person name="Mendez-Garcia C."/>
            <person name="Mesa V."/>
            <person name="Sprenger R.R."/>
            <person name="Richter M."/>
            <person name="Diez M.S."/>
            <person name="Solano J."/>
            <person name="Bargiela R."/>
            <person name="Golyshina O.V."/>
            <person name="Manteca A."/>
            <person name="Ramos J.L."/>
            <person name="Gallego J.R."/>
            <person name="Llorente I."/>
            <person name="Martins Dos Santos V.A."/>
            <person name="Jensen O.N."/>
            <person name="Pelaez A.I."/>
            <person name="Sanchez J."/>
            <person name="Ferrer M."/>
        </authorList>
    </citation>
    <scope>NUCLEOTIDE SEQUENCE</scope>
</reference>
<reference evidence="3" key="1">
    <citation type="submission" date="2013-08" db="EMBL/GenBank/DDBJ databases">
        <authorList>
            <person name="Mendez C."/>
            <person name="Richter M."/>
            <person name="Ferrer M."/>
            <person name="Sanchez J."/>
        </authorList>
    </citation>
    <scope>NUCLEOTIDE SEQUENCE</scope>
</reference>
<dbReference type="GO" id="GO:0005829">
    <property type="term" value="C:cytosol"/>
    <property type="evidence" value="ECO:0007669"/>
    <property type="project" value="TreeGrafter"/>
</dbReference>
<dbReference type="InterPro" id="IPR000037">
    <property type="entry name" value="SsrA-bd_prot"/>
</dbReference>
<feature type="non-terminal residue" evidence="3">
    <location>
        <position position="67"/>
    </location>
</feature>
<sequence length="67" mass="7869">MSDEERKQLLARNRRAWHEYHVLEEFEAGLELHGTEVRSLRQGGVQIAEAYIRIERGQAWLLGSHIQ</sequence>
<proteinExistence type="predicted"/>
<evidence type="ECO:0000256" key="2">
    <source>
        <dbReference type="ARBA" id="ARBA00022884"/>
    </source>
</evidence>
<dbReference type="PANTHER" id="PTHR30308:SF2">
    <property type="entry name" value="SSRA-BINDING PROTEIN"/>
    <property type="match status" value="1"/>
</dbReference>
<comment type="caution">
    <text evidence="3">The sequence shown here is derived from an EMBL/GenBank/DDBJ whole genome shotgun (WGS) entry which is preliminary data.</text>
</comment>
<dbReference type="Gene3D" id="2.40.280.10">
    <property type="match status" value="1"/>
</dbReference>
<dbReference type="AlphaFoldDB" id="T0ZV14"/>
<dbReference type="GO" id="GO:0070930">
    <property type="term" value="P:trans-translation-dependent protein tagging"/>
    <property type="evidence" value="ECO:0007669"/>
    <property type="project" value="TreeGrafter"/>
</dbReference>
<dbReference type="InterPro" id="IPR023620">
    <property type="entry name" value="SmpB"/>
</dbReference>
<dbReference type="EMBL" id="AUZY01006971">
    <property type="protein sequence ID" value="EQD52081.1"/>
    <property type="molecule type" value="Genomic_DNA"/>
</dbReference>
<name>T0ZV14_9ZZZZ</name>
<accession>T0ZV14</accession>
<keyword evidence="2" id="KW-0694">RNA-binding</keyword>
<dbReference type="SUPFAM" id="SSF74982">
    <property type="entry name" value="Small protein B (SmpB)"/>
    <property type="match status" value="1"/>
</dbReference>
<evidence type="ECO:0000256" key="1">
    <source>
        <dbReference type="ARBA" id="ARBA00022490"/>
    </source>
</evidence>
<dbReference type="Pfam" id="PF01668">
    <property type="entry name" value="SmpB"/>
    <property type="match status" value="1"/>
</dbReference>
<keyword evidence="1" id="KW-0963">Cytoplasm</keyword>